<feature type="region of interest" description="Disordered" evidence="1">
    <location>
        <begin position="157"/>
        <end position="188"/>
    </location>
</feature>
<gene>
    <name evidence="3" type="ORF">JE024_33230</name>
</gene>
<dbReference type="PROSITE" id="PS51186">
    <property type="entry name" value="GNAT"/>
    <property type="match status" value="1"/>
</dbReference>
<dbReference type="SUPFAM" id="SSF55729">
    <property type="entry name" value="Acyl-CoA N-acyltransferases (Nat)"/>
    <property type="match status" value="1"/>
</dbReference>
<dbReference type="Gene3D" id="3.40.630.30">
    <property type="match status" value="1"/>
</dbReference>
<feature type="compositionally biased region" description="Basic and acidic residues" evidence="1">
    <location>
        <begin position="160"/>
        <end position="172"/>
    </location>
</feature>
<accession>A0ABS2V2A0</accession>
<name>A0ABS2V2A0_9ACTN</name>
<comment type="caution">
    <text evidence="3">The sequence shown here is derived from an EMBL/GenBank/DDBJ whole genome shotgun (WGS) entry which is preliminary data.</text>
</comment>
<dbReference type="InterPro" id="IPR051908">
    <property type="entry name" value="Ribosomal_N-acetyltransferase"/>
</dbReference>
<feature type="domain" description="N-acetyltransferase" evidence="2">
    <location>
        <begin position="10"/>
        <end position="169"/>
    </location>
</feature>
<evidence type="ECO:0000313" key="4">
    <source>
        <dbReference type="Proteomes" id="UP000664109"/>
    </source>
</evidence>
<dbReference type="InterPro" id="IPR000182">
    <property type="entry name" value="GNAT_dom"/>
</dbReference>
<dbReference type="Pfam" id="PF13302">
    <property type="entry name" value="Acetyltransf_3"/>
    <property type="match status" value="1"/>
</dbReference>
<dbReference type="EMBL" id="JAFEJA010000002">
    <property type="protein sequence ID" value="MBM9623463.1"/>
    <property type="molecule type" value="Genomic_DNA"/>
</dbReference>
<organism evidence="3 4">
    <name type="scientific">Streptomyces zhihengii</name>
    <dbReference type="NCBI Taxonomy" id="1818004"/>
    <lineage>
        <taxon>Bacteria</taxon>
        <taxon>Bacillati</taxon>
        <taxon>Actinomycetota</taxon>
        <taxon>Actinomycetes</taxon>
        <taxon>Kitasatosporales</taxon>
        <taxon>Streptomycetaceae</taxon>
        <taxon>Streptomyces</taxon>
    </lineage>
</organism>
<sequence length="188" mass="20190">MDVVLTEADLTLRPWTARDADALLSLAGDRELRRWTSHRVDDLEDAARWIAAQETGWRTRERLSFAMVARGRIAGHIVLKQPSGPRGVAEIGYWTGAPARGQGVASRALAMLTLWAFDPARGEGPTRLELVHNAGNPASCRVAEKAGYALQAVLPPRPPHPLEGHLHARDRGAAPARGVPRAPGAGAA</sequence>
<reference evidence="3 4" key="1">
    <citation type="journal article" date="2016" name="Arch. Microbiol.">
        <title>Streptomyces zhihengii sp. nov., isolated from rhizospheric soil of Psammosilene tunicoides.</title>
        <authorList>
            <person name="Huang M.J."/>
            <person name="Fei J.J."/>
            <person name="Salam N."/>
            <person name="Kim C.J."/>
            <person name="Hozzein W.N."/>
            <person name="Xiao M."/>
            <person name="Huang H.Q."/>
            <person name="Li W.J."/>
        </authorList>
    </citation>
    <scope>NUCLEOTIDE SEQUENCE [LARGE SCALE GENOMIC DNA]</scope>
    <source>
        <strain evidence="3 4">YIM T102</strain>
    </source>
</reference>
<evidence type="ECO:0000259" key="2">
    <source>
        <dbReference type="PROSITE" id="PS51186"/>
    </source>
</evidence>
<dbReference type="InterPro" id="IPR016181">
    <property type="entry name" value="Acyl_CoA_acyltransferase"/>
</dbReference>
<evidence type="ECO:0000256" key="1">
    <source>
        <dbReference type="SAM" id="MobiDB-lite"/>
    </source>
</evidence>
<evidence type="ECO:0000313" key="3">
    <source>
        <dbReference type="EMBL" id="MBM9623463.1"/>
    </source>
</evidence>
<proteinExistence type="predicted"/>
<dbReference type="Proteomes" id="UP000664109">
    <property type="component" value="Unassembled WGS sequence"/>
</dbReference>
<dbReference type="RefSeq" id="WP_205377595.1">
    <property type="nucleotide sequence ID" value="NZ_JAFEJA010000002.1"/>
</dbReference>
<protein>
    <submittedName>
        <fullName evidence="3">GNAT family N-acetyltransferase</fullName>
    </submittedName>
</protein>
<dbReference type="CDD" id="cd04301">
    <property type="entry name" value="NAT_SF"/>
    <property type="match status" value="1"/>
</dbReference>
<dbReference type="PANTHER" id="PTHR43441">
    <property type="entry name" value="RIBOSOMAL-PROTEIN-SERINE ACETYLTRANSFERASE"/>
    <property type="match status" value="1"/>
</dbReference>
<feature type="compositionally biased region" description="Low complexity" evidence="1">
    <location>
        <begin position="173"/>
        <end position="188"/>
    </location>
</feature>
<dbReference type="PANTHER" id="PTHR43441:SF10">
    <property type="entry name" value="ACETYLTRANSFERASE"/>
    <property type="match status" value="1"/>
</dbReference>
<keyword evidence="4" id="KW-1185">Reference proteome</keyword>